<dbReference type="AlphaFoldDB" id="N6T140"/>
<dbReference type="OrthoDB" id="6766128at2759"/>
<accession>N6T140</accession>
<organism evidence="2">
    <name type="scientific">Dendroctonus ponderosae</name>
    <name type="common">Mountain pine beetle</name>
    <dbReference type="NCBI Taxonomy" id="77166"/>
    <lineage>
        <taxon>Eukaryota</taxon>
        <taxon>Metazoa</taxon>
        <taxon>Ecdysozoa</taxon>
        <taxon>Arthropoda</taxon>
        <taxon>Hexapoda</taxon>
        <taxon>Insecta</taxon>
        <taxon>Pterygota</taxon>
        <taxon>Neoptera</taxon>
        <taxon>Endopterygota</taxon>
        <taxon>Coleoptera</taxon>
        <taxon>Polyphaga</taxon>
        <taxon>Cucujiformia</taxon>
        <taxon>Curculionidae</taxon>
        <taxon>Scolytinae</taxon>
        <taxon>Dendroctonus</taxon>
    </lineage>
</organism>
<dbReference type="HOGENOM" id="CLU_950811_0_0_1"/>
<evidence type="ECO:0000313" key="2">
    <source>
        <dbReference type="EMBL" id="ENN71248.1"/>
    </source>
</evidence>
<evidence type="ECO:0000256" key="1">
    <source>
        <dbReference type="SAM" id="MobiDB-lite"/>
    </source>
</evidence>
<sequence>MHRDRNFERRLMVNKFSNRPPFDLKKPKELYGIEEKIKAYPEEACKSCCRNRTETCLELKANKSMPSKNTGKQLGSTPGKRIIETFRKITPANQLETPMSQNSSIQTIYRNSKTCQLGKNIPRHKLMKSLLQNLDSDEMHESKTFPNKGRRKYKNSKKQLFEKDEVVRTDFSVSFNLKQQNRNATVKHSEHVGAPQKMDKKTSTTGLPWPAKSTVQMKKKSSQSCRCPKIDSTNFRLIKEERNADVWSQFSTDSFLEEVPTKDVLNCKKKQFEANIPNKVLETRSCEKREPRR</sequence>
<feature type="region of interest" description="Disordered" evidence="1">
    <location>
        <begin position="182"/>
        <end position="210"/>
    </location>
</feature>
<protein>
    <submittedName>
        <fullName evidence="2">Uncharacterized protein</fullName>
    </submittedName>
</protein>
<feature type="non-terminal residue" evidence="2">
    <location>
        <position position="1"/>
    </location>
</feature>
<feature type="compositionally biased region" description="Basic and acidic residues" evidence="1">
    <location>
        <begin position="187"/>
        <end position="202"/>
    </location>
</feature>
<gene>
    <name evidence="2" type="ORF">YQE_12175</name>
</gene>
<name>N6T140_DENPD</name>
<dbReference type="EMBL" id="KB741277">
    <property type="protein sequence ID" value="ENN71248.1"/>
    <property type="molecule type" value="Genomic_DNA"/>
</dbReference>
<reference evidence="2" key="1">
    <citation type="journal article" date="2013" name="Genome Biol.">
        <title>Draft genome of the mountain pine beetle, Dendroctonus ponderosae Hopkins, a major forest pest.</title>
        <authorList>
            <person name="Keeling C.I."/>
            <person name="Yuen M.M."/>
            <person name="Liao N.Y."/>
            <person name="Docking T.R."/>
            <person name="Chan S.K."/>
            <person name="Taylor G.A."/>
            <person name="Palmquist D.L."/>
            <person name="Jackman S.D."/>
            <person name="Nguyen A."/>
            <person name="Li M."/>
            <person name="Henderson H."/>
            <person name="Janes J.K."/>
            <person name="Zhao Y."/>
            <person name="Pandoh P."/>
            <person name="Moore R."/>
            <person name="Sperling F.A."/>
            <person name="Huber D.P."/>
            <person name="Birol I."/>
            <person name="Jones S.J."/>
            <person name="Bohlmann J."/>
        </authorList>
    </citation>
    <scope>NUCLEOTIDE SEQUENCE</scope>
</reference>
<proteinExistence type="predicted"/>